<dbReference type="SUPFAM" id="SSF57938">
    <property type="entry name" value="DnaJ/Hsp40 cysteine-rich domain"/>
    <property type="match status" value="1"/>
</dbReference>
<evidence type="ECO:0000313" key="1">
    <source>
        <dbReference type="EMBL" id="KKM67186.1"/>
    </source>
</evidence>
<gene>
    <name evidence="1" type="ORF">LCGC14_1473730</name>
</gene>
<proteinExistence type="predicted"/>
<dbReference type="EMBL" id="LAZR01010393">
    <property type="protein sequence ID" value="KKM67186.1"/>
    <property type="molecule type" value="Genomic_DNA"/>
</dbReference>
<reference evidence="1" key="1">
    <citation type="journal article" date="2015" name="Nature">
        <title>Complex archaea that bridge the gap between prokaryotes and eukaryotes.</title>
        <authorList>
            <person name="Spang A."/>
            <person name="Saw J.H."/>
            <person name="Jorgensen S.L."/>
            <person name="Zaremba-Niedzwiedzka K."/>
            <person name="Martijn J."/>
            <person name="Lind A.E."/>
            <person name="van Eijk R."/>
            <person name="Schleper C."/>
            <person name="Guy L."/>
            <person name="Ettema T.J."/>
        </authorList>
    </citation>
    <scope>NUCLEOTIDE SEQUENCE</scope>
</reference>
<protein>
    <submittedName>
        <fullName evidence="1">Uncharacterized protein</fullName>
    </submittedName>
</protein>
<organism evidence="1">
    <name type="scientific">marine sediment metagenome</name>
    <dbReference type="NCBI Taxonomy" id="412755"/>
    <lineage>
        <taxon>unclassified sequences</taxon>
        <taxon>metagenomes</taxon>
        <taxon>ecological metagenomes</taxon>
    </lineage>
</organism>
<accession>A0A0F9JXJ7</accession>
<comment type="caution">
    <text evidence="1">The sequence shown here is derived from an EMBL/GenBank/DDBJ whole genome shotgun (WGS) entry which is preliminary data.</text>
</comment>
<name>A0A0F9JXJ7_9ZZZZ</name>
<dbReference type="Gene3D" id="2.10.230.10">
    <property type="entry name" value="Heat shock protein DnaJ, cysteine-rich domain"/>
    <property type="match status" value="1"/>
</dbReference>
<sequence>MTPEQQLTSLESSKKLKELGVKQESLYYWLKSWLKSEGEKEYRLFQPSLPKGRENLLGAGYDMHSAFTVAELGELLPAHQLEIRKGHKGWEVKWFKTDALCPECDGSGIVGKRVQRGCSKCKGKGNLENQSNKGMISHQVFEPTEAEAKAKMIIYLLEKKLIEL</sequence>
<dbReference type="AlphaFoldDB" id="A0A0F9JXJ7"/>
<dbReference type="InterPro" id="IPR036410">
    <property type="entry name" value="HSP_DnaJ_Cys-rich_dom_sf"/>
</dbReference>